<keyword evidence="9 11" id="KW-0472">Membrane</keyword>
<evidence type="ECO:0000256" key="7">
    <source>
        <dbReference type="ARBA" id="ARBA00022824"/>
    </source>
</evidence>
<evidence type="ECO:0000256" key="4">
    <source>
        <dbReference type="ARBA" id="ARBA00022502"/>
    </source>
</evidence>
<dbReference type="InterPro" id="IPR002591">
    <property type="entry name" value="Phosphodiest/P_Trfase"/>
</dbReference>
<protein>
    <recommendedName>
        <fullName evidence="12">GPI ethanolamine phosphate transferase 2 C-terminal domain-containing protein</fullName>
    </recommendedName>
</protein>
<keyword evidence="10" id="KW-0325">Glycoprotein</keyword>
<feature type="transmembrane region" description="Helical" evidence="11">
    <location>
        <begin position="814"/>
        <end position="831"/>
    </location>
</feature>
<dbReference type="InterPro" id="IPR039524">
    <property type="entry name" value="PIGO/GPI13"/>
</dbReference>
<gene>
    <name evidence="13" type="ORF">SDRG_16380</name>
</gene>
<dbReference type="InParanoid" id="T0PK70"/>
<reference evidence="13 14" key="1">
    <citation type="submission" date="2012-04" db="EMBL/GenBank/DDBJ databases">
        <title>The Genome Sequence of Saprolegnia declina VS20.</title>
        <authorList>
            <consortium name="The Broad Institute Genome Sequencing Platform"/>
            <person name="Russ C."/>
            <person name="Nusbaum C."/>
            <person name="Tyler B."/>
            <person name="van West P."/>
            <person name="Dieguez-Uribeondo J."/>
            <person name="de Bruijn I."/>
            <person name="Tripathy S."/>
            <person name="Jiang R."/>
            <person name="Young S.K."/>
            <person name="Zeng Q."/>
            <person name="Gargeya S."/>
            <person name="Fitzgerald M."/>
            <person name="Haas B."/>
            <person name="Abouelleil A."/>
            <person name="Alvarado L."/>
            <person name="Arachchi H.M."/>
            <person name="Berlin A."/>
            <person name="Chapman S.B."/>
            <person name="Goldberg J."/>
            <person name="Griggs A."/>
            <person name="Gujja S."/>
            <person name="Hansen M."/>
            <person name="Howarth C."/>
            <person name="Imamovic A."/>
            <person name="Larimer J."/>
            <person name="McCowen C."/>
            <person name="Montmayeur A."/>
            <person name="Murphy C."/>
            <person name="Neiman D."/>
            <person name="Pearson M."/>
            <person name="Priest M."/>
            <person name="Roberts A."/>
            <person name="Saif S."/>
            <person name="Shea T."/>
            <person name="Sisk P."/>
            <person name="Sykes S."/>
            <person name="Wortman J."/>
            <person name="Nusbaum C."/>
            <person name="Birren B."/>
        </authorList>
    </citation>
    <scope>NUCLEOTIDE SEQUENCE [LARGE SCALE GENOMIC DNA]</scope>
    <source>
        <strain evidence="13 14">VS20</strain>
    </source>
</reference>
<feature type="transmembrane region" description="Helical" evidence="11">
    <location>
        <begin position="668"/>
        <end position="687"/>
    </location>
</feature>
<dbReference type="CDD" id="cd16023">
    <property type="entry name" value="GPI_EPT_3"/>
    <property type="match status" value="1"/>
</dbReference>
<feature type="transmembrane region" description="Helical" evidence="11">
    <location>
        <begin position="786"/>
        <end position="807"/>
    </location>
</feature>
<keyword evidence="5" id="KW-0808">Transferase</keyword>
<feature type="transmembrane region" description="Helical" evidence="11">
    <location>
        <begin position="837"/>
        <end position="863"/>
    </location>
</feature>
<organism evidence="13 14">
    <name type="scientific">Saprolegnia diclina (strain VS20)</name>
    <dbReference type="NCBI Taxonomy" id="1156394"/>
    <lineage>
        <taxon>Eukaryota</taxon>
        <taxon>Sar</taxon>
        <taxon>Stramenopiles</taxon>
        <taxon>Oomycota</taxon>
        <taxon>Saprolegniomycetes</taxon>
        <taxon>Saprolegniales</taxon>
        <taxon>Saprolegniaceae</taxon>
        <taxon>Saprolegnia</taxon>
    </lineage>
</organism>
<comment type="subcellular location">
    <subcellularLocation>
        <location evidence="1">Endoplasmic reticulum membrane</location>
        <topology evidence="1">Multi-pass membrane protein</topology>
    </subcellularLocation>
</comment>
<dbReference type="GO" id="GO:0051377">
    <property type="term" value="F:mannose-ethanolamine phosphotransferase activity"/>
    <property type="evidence" value="ECO:0007669"/>
    <property type="project" value="InterPro"/>
</dbReference>
<dbReference type="Proteomes" id="UP000030762">
    <property type="component" value="Unassembled WGS sequence"/>
</dbReference>
<evidence type="ECO:0000256" key="1">
    <source>
        <dbReference type="ARBA" id="ARBA00004477"/>
    </source>
</evidence>
<dbReference type="InterPro" id="IPR045687">
    <property type="entry name" value="PIGG/GPI7_C"/>
</dbReference>
<evidence type="ECO:0000256" key="2">
    <source>
        <dbReference type="ARBA" id="ARBA00004687"/>
    </source>
</evidence>
<dbReference type="GeneID" id="19957107"/>
<dbReference type="OMA" id="DHGMDEN"/>
<comment type="pathway">
    <text evidence="2">Glycolipid biosynthesis; glycosylphosphatidylinositol-anchor biosynthesis.</text>
</comment>
<evidence type="ECO:0000256" key="3">
    <source>
        <dbReference type="ARBA" id="ARBA00008695"/>
    </source>
</evidence>
<evidence type="ECO:0000256" key="9">
    <source>
        <dbReference type="ARBA" id="ARBA00023136"/>
    </source>
</evidence>
<feature type="transmembrane region" description="Helical" evidence="11">
    <location>
        <begin position="471"/>
        <end position="493"/>
    </location>
</feature>
<dbReference type="AlphaFoldDB" id="T0PK70"/>
<keyword evidence="14" id="KW-1185">Reference proteome</keyword>
<keyword evidence="4" id="KW-0337">GPI-anchor biosynthesis</keyword>
<dbReference type="InterPro" id="IPR037675">
    <property type="entry name" value="PIG-O_N"/>
</dbReference>
<evidence type="ECO:0000313" key="13">
    <source>
        <dbReference type="EMBL" id="EQC25784.1"/>
    </source>
</evidence>
<feature type="transmembrane region" description="Helical" evidence="11">
    <location>
        <begin position="535"/>
        <end position="555"/>
    </location>
</feature>
<name>T0PK70_SAPDV</name>
<evidence type="ECO:0000256" key="10">
    <source>
        <dbReference type="ARBA" id="ARBA00023180"/>
    </source>
</evidence>
<evidence type="ECO:0000256" key="5">
    <source>
        <dbReference type="ARBA" id="ARBA00022679"/>
    </source>
</evidence>
<keyword evidence="7" id="KW-0256">Endoplasmic reticulum</keyword>
<dbReference type="eggNOG" id="KOG2126">
    <property type="taxonomic scope" value="Eukaryota"/>
</dbReference>
<dbReference type="VEuPathDB" id="FungiDB:SDRG_16380"/>
<dbReference type="STRING" id="1156394.T0PK70"/>
<feature type="domain" description="GPI ethanolamine phosphate transferase 2 C-terminal" evidence="12">
    <location>
        <begin position="745"/>
        <end position="852"/>
    </location>
</feature>
<evidence type="ECO:0000256" key="11">
    <source>
        <dbReference type="SAM" id="Phobius"/>
    </source>
</evidence>
<dbReference type="RefSeq" id="XP_008620809.1">
    <property type="nucleotide sequence ID" value="XM_008622587.1"/>
</dbReference>
<evidence type="ECO:0000313" key="14">
    <source>
        <dbReference type="Proteomes" id="UP000030762"/>
    </source>
</evidence>
<dbReference type="UniPathway" id="UPA00196"/>
<dbReference type="Pfam" id="PF01663">
    <property type="entry name" value="Phosphodiest"/>
    <property type="match status" value="1"/>
</dbReference>
<dbReference type="OrthoDB" id="272139at2759"/>
<keyword evidence="8 11" id="KW-1133">Transmembrane helix</keyword>
<keyword evidence="6 11" id="KW-0812">Transmembrane</keyword>
<dbReference type="PANTHER" id="PTHR23071:SF1">
    <property type="entry name" value="GPI ETHANOLAMINE PHOSPHATE TRANSFERASE 3"/>
    <property type="match status" value="1"/>
</dbReference>
<sequence length="864" mass="94657">MPHLLTRHLYNTANAISRHTPLSFMRATVGLVALLALHGAGLFLFTSGFFLTRYEVKDASACDPPGPSHLRRSAASPGCWYDQKFKRVVYVVIDALRYDFMHRAPKDEVLAKDSIGGRFFLNHLPHVHAVLAAQPSHSLLYRFVADAPTMTMQRLKGLTTGTLPTFLDIKDNMQSTEIVEDSWVQQLVLLNKSIVFMGDNTWDALYGGKFTRNYSYDSFNVKDLHTVDNGVLAHIFDELALPDWDVLIAHFLGVDHVGHTYGPSSPYMETKLDQMDAFLETLLATVEDDTLVVVLGDHGMSEEGNHGGATDDETGAALFLYSKTPLHHAIATPDGGTLSLFNHVVGRRSNEFTVAQVDLVPTLSLLLGLPIPFGNLGAVIPHVFFTSPAMDIDECFRRLNEAMTVNVAQIRHYFMATSTIRMDLPAMLSLEATYAALHEPQLSPRARYDLLHAYLRDALDLSRAMYTQFDFVAMGWGVLVLLCGTLLSIALCVPDDALSFAPSPHLLVGPSVGALLGHLWPWALVPHAVVPAAPLPRTALCASLGLVAALARSAIWRRPKHFGVSRANITCLFFGLCHLLALFSNSYLVVQDKVVGFLASSALVVLGLDVLQGPRSSQWRFALLCVVHRVSVGLSRPNIVFSTTSLLGTWLPLSGLAIDSVMRYGRHYGLLWLLVGLYWLELSPLLLPRLVYAGCLVSGALHASVPSLLIVLTLLLGPTAPAAIGCFVVEARLLAGLDLPPTLRRRLLSALLVYHFYFATGHHNGFSSLQNAAAFVGFEDFAFFRSGLLLFLNTFGSFLVGLPLLATTALDRRVILALFSLAATCTTIFVGCMRRHLFVWAIFAPKYIFDGATLLVVNAIAAFV</sequence>
<dbReference type="Pfam" id="PF19316">
    <property type="entry name" value="PIGO_PIGG"/>
    <property type="match status" value="1"/>
</dbReference>
<dbReference type="Gene3D" id="3.40.720.10">
    <property type="entry name" value="Alkaline Phosphatase, subunit A"/>
    <property type="match status" value="1"/>
</dbReference>
<evidence type="ECO:0000259" key="12">
    <source>
        <dbReference type="Pfam" id="PF19316"/>
    </source>
</evidence>
<evidence type="ECO:0000256" key="8">
    <source>
        <dbReference type="ARBA" id="ARBA00022989"/>
    </source>
</evidence>
<evidence type="ECO:0000256" key="6">
    <source>
        <dbReference type="ARBA" id="ARBA00022692"/>
    </source>
</evidence>
<accession>T0PK70</accession>
<feature type="transmembrane region" description="Helical" evidence="11">
    <location>
        <begin position="567"/>
        <end position="588"/>
    </location>
</feature>
<dbReference type="InterPro" id="IPR017850">
    <property type="entry name" value="Alkaline_phosphatase_core_sf"/>
</dbReference>
<dbReference type="GO" id="GO:0006506">
    <property type="term" value="P:GPI anchor biosynthetic process"/>
    <property type="evidence" value="ECO:0007669"/>
    <property type="project" value="UniProtKB-UniPathway"/>
</dbReference>
<comment type="similarity">
    <text evidence="3">Belongs to the PIGG/PIGN/PIGO family. PIGO subfamily.</text>
</comment>
<dbReference type="SUPFAM" id="SSF53649">
    <property type="entry name" value="Alkaline phosphatase-like"/>
    <property type="match status" value="1"/>
</dbReference>
<dbReference type="PANTHER" id="PTHR23071">
    <property type="entry name" value="PHOSPHATIDYLINOSITOL GLYCAN"/>
    <property type="match status" value="1"/>
</dbReference>
<dbReference type="GO" id="GO:0005789">
    <property type="term" value="C:endoplasmic reticulum membrane"/>
    <property type="evidence" value="ECO:0007669"/>
    <property type="project" value="UniProtKB-SubCell"/>
</dbReference>
<feature type="transmembrane region" description="Helical" evidence="11">
    <location>
        <begin position="505"/>
        <end position="523"/>
    </location>
</feature>
<feature type="transmembrane region" description="Helical" evidence="11">
    <location>
        <begin position="27"/>
        <end position="51"/>
    </location>
</feature>
<feature type="transmembrane region" description="Helical" evidence="11">
    <location>
        <begin position="707"/>
        <end position="735"/>
    </location>
</feature>
<dbReference type="EMBL" id="JH767256">
    <property type="protein sequence ID" value="EQC25784.1"/>
    <property type="molecule type" value="Genomic_DNA"/>
</dbReference>
<proteinExistence type="inferred from homology"/>